<sequence length="82" mass="9695">MGFIHLQVESKILSIAGTRFKERIRTLKKEGWKTELAFCDLLGIEGDPYQALYDLRFFSKEELRNFIFKSVFFSTPDKLRET</sequence>
<evidence type="ECO:0000313" key="1">
    <source>
        <dbReference type="EMBL" id="EMJ91466.1"/>
    </source>
</evidence>
<dbReference type="EMBL" id="ANIK01000104">
    <property type="protein sequence ID" value="EMJ91466.1"/>
    <property type="molecule type" value="Genomic_DNA"/>
</dbReference>
<gene>
    <name evidence="1" type="ORF">LEP1GSC194_0640</name>
</gene>
<organism evidence="1 2">
    <name type="scientific">Leptospira alstonii serovar Sichuan str. 79601</name>
    <dbReference type="NCBI Taxonomy" id="1218565"/>
    <lineage>
        <taxon>Bacteria</taxon>
        <taxon>Pseudomonadati</taxon>
        <taxon>Spirochaetota</taxon>
        <taxon>Spirochaetia</taxon>
        <taxon>Leptospirales</taxon>
        <taxon>Leptospiraceae</taxon>
        <taxon>Leptospira</taxon>
    </lineage>
</organism>
<comment type="caution">
    <text evidence="1">The sequence shown here is derived from an EMBL/GenBank/DDBJ whole genome shotgun (WGS) entry which is preliminary data.</text>
</comment>
<proteinExistence type="predicted"/>
<dbReference type="PATRIC" id="fig|1218565.3.peg.3997"/>
<dbReference type="InterPro" id="IPR025365">
    <property type="entry name" value="DUF4269"/>
</dbReference>
<reference evidence="1 2" key="1">
    <citation type="submission" date="2013-01" db="EMBL/GenBank/DDBJ databases">
        <authorList>
            <person name="Harkins D.M."/>
            <person name="Durkin A.S."/>
            <person name="Brinkac L.M."/>
            <person name="Haft D.H."/>
            <person name="Selengut J.D."/>
            <person name="Sanka R."/>
            <person name="DePew J."/>
            <person name="Purushe J."/>
            <person name="Galloway R.L."/>
            <person name="Vinetz J.M."/>
            <person name="Sutton G.G."/>
            <person name="Nierman W.C."/>
            <person name="Fouts D.E."/>
        </authorList>
    </citation>
    <scope>NUCLEOTIDE SEQUENCE [LARGE SCALE GENOMIC DNA]</scope>
    <source>
        <strain evidence="1 2">79601</strain>
    </source>
</reference>
<dbReference type="Pfam" id="PF14091">
    <property type="entry name" value="DUF4269"/>
    <property type="match status" value="1"/>
</dbReference>
<name>M6CLP8_9LEPT</name>
<evidence type="ECO:0000313" key="2">
    <source>
        <dbReference type="Proteomes" id="UP000011988"/>
    </source>
</evidence>
<dbReference type="AlphaFoldDB" id="M6CLP8"/>
<protein>
    <submittedName>
        <fullName evidence="1">PF14091 domain protein</fullName>
    </submittedName>
</protein>
<dbReference type="Proteomes" id="UP000011988">
    <property type="component" value="Unassembled WGS sequence"/>
</dbReference>
<accession>M6CLP8</accession>